<dbReference type="EMBL" id="BSDS01000002">
    <property type="protein sequence ID" value="GLI39968.1"/>
    <property type="molecule type" value="Genomic_DNA"/>
</dbReference>
<feature type="chain" id="PRO_5040810151" description="DUF3244 domain-containing protein" evidence="1">
    <location>
        <begin position="26"/>
        <end position="112"/>
    </location>
</feature>
<dbReference type="SUPFAM" id="SSF81296">
    <property type="entry name" value="E set domains"/>
    <property type="match status" value="1"/>
</dbReference>
<accession>A0A9W6G457</accession>
<dbReference type="InterPro" id="IPR017868">
    <property type="entry name" value="Filamin/ABP280_repeat-like"/>
</dbReference>
<dbReference type="Proteomes" id="UP001144352">
    <property type="component" value="Unassembled WGS sequence"/>
</dbReference>
<dbReference type="RefSeq" id="WP_214184789.1">
    <property type="nucleotide sequence ID" value="NZ_BSDS01000002.1"/>
</dbReference>
<proteinExistence type="predicted"/>
<organism evidence="2 3">
    <name type="scientific">Geobacter hydrogenophilus</name>
    <dbReference type="NCBI Taxonomy" id="40983"/>
    <lineage>
        <taxon>Bacteria</taxon>
        <taxon>Pseudomonadati</taxon>
        <taxon>Thermodesulfobacteriota</taxon>
        <taxon>Desulfuromonadia</taxon>
        <taxon>Geobacterales</taxon>
        <taxon>Geobacteraceae</taxon>
        <taxon>Geobacter</taxon>
    </lineage>
</organism>
<comment type="caution">
    <text evidence="2">The sequence shown here is derived from an EMBL/GenBank/DDBJ whole genome shotgun (WGS) entry which is preliminary data.</text>
</comment>
<reference evidence="2" key="1">
    <citation type="submission" date="2022-12" db="EMBL/GenBank/DDBJ databases">
        <title>Reference genome sequencing for broad-spectrum identification of bacterial and archaeal isolates by mass spectrometry.</title>
        <authorList>
            <person name="Sekiguchi Y."/>
            <person name="Tourlousse D.M."/>
        </authorList>
    </citation>
    <scope>NUCLEOTIDE SEQUENCE</scope>
    <source>
        <strain evidence="2">H2</strain>
    </source>
</reference>
<gene>
    <name evidence="2" type="ORF">GHYDROH2_34690</name>
</gene>
<evidence type="ECO:0008006" key="4">
    <source>
        <dbReference type="Google" id="ProtNLM"/>
    </source>
</evidence>
<evidence type="ECO:0000313" key="2">
    <source>
        <dbReference type="EMBL" id="GLI39968.1"/>
    </source>
</evidence>
<keyword evidence="1" id="KW-0732">Signal</keyword>
<dbReference type="InterPro" id="IPR013783">
    <property type="entry name" value="Ig-like_fold"/>
</dbReference>
<feature type="signal peptide" evidence="1">
    <location>
        <begin position="1"/>
        <end position="25"/>
    </location>
</feature>
<dbReference type="PROSITE" id="PS50194">
    <property type="entry name" value="FILAMIN_REPEAT"/>
    <property type="match status" value="1"/>
</dbReference>
<protein>
    <recommendedName>
        <fullName evidence="4">DUF3244 domain-containing protein</fullName>
    </recommendedName>
</protein>
<evidence type="ECO:0000256" key="1">
    <source>
        <dbReference type="SAM" id="SignalP"/>
    </source>
</evidence>
<sequence length="112" mass="11540">MNTWIKWLPVFLLTIGLATGQAAMAATAWVSVPSTPDISGKVTITGGNLATGSQVTVQIVDPNGTATRQVETADNSGAIRVEFLPGMPGGYLVTVIDQGGNEIGKGSFGYSK</sequence>
<name>A0A9W6G457_9BACT</name>
<dbReference type="InterPro" id="IPR014756">
    <property type="entry name" value="Ig_E-set"/>
</dbReference>
<evidence type="ECO:0000313" key="3">
    <source>
        <dbReference type="Proteomes" id="UP001144352"/>
    </source>
</evidence>
<dbReference type="Gene3D" id="2.60.40.10">
    <property type="entry name" value="Immunoglobulins"/>
    <property type="match status" value="1"/>
</dbReference>
<keyword evidence="3" id="KW-1185">Reference proteome</keyword>
<dbReference type="AlphaFoldDB" id="A0A9W6G457"/>